<dbReference type="Pfam" id="PF01740">
    <property type="entry name" value="STAS"/>
    <property type="match status" value="1"/>
</dbReference>
<organism evidence="4 5">
    <name type="scientific">Kutzneria buriramensis</name>
    <dbReference type="NCBI Taxonomy" id="1045776"/>
    <lineage>
        <taxon>Bacteria</taxon>
        <taxon>Bacillati</taxon>
        <taxon>Actinomycetota</taxon>
        <taxon>Actinomycetes</taxon>
        <taxon>Pseudonocardiales</taxon>
        <taxon>Pseudonocardiaceae</taxon>
        <taxon>Kutzneria</taxon>
    </lineage>
</organism>
<dbReference type="GO" id="GO:0043856">
    <property type="term" value="F:anti-sigma factor antagonist activity"/>
    <property type="evidence" value="ECO:0007669"/>
    <property type="project" value="InterPro"/>
</dbReference>
<protein>
    <recommendedName>
        <fullName evidence="2">Anti-sigma factor antagonist</fullName>
    </recommendedName>
</protein>
<evidence type="ECO:0000256" key="2">
    <source>
        <dbReference type="RuleBase" id="RU003749"/>
    </source>
</evidence>
<sequence length="133" mass="14183">MDEATRGRQNVSDDVLTLALSGELDVGTQTATSAKILDALRDEPRLLVLDLREVDFLGSAGLSVLIEAQRAASAKNIGMCLVATRRATLLPLELTGLTTMFPVFASPQDAIRSADAEREQAGVVPRVGAHVRQ</sequence>
<dbReference type="NCBIfam" id="TIGR00377">
    <property type="entry name" value="ant_ant_sig"/>
    <property type="match status" value="1"/>
</dbReference>
<name>A0A3E0HGS0_9PSEU</name>
<dbReference type="SUPFAM" id="SSF52091">
    <property type="entry name" value="SpoIIaa-like"/>
    <property type="match status" value="1"/>
</dbReference>
<reference evidence="4 5" key="1">
    <citation type="submission" date="2018-08" db="EMBL/GenBank/DDBJ databases">
        <title>Genomic Encyclopedia of Archaeal and Bacterial Type Strains, Phase II (KMG-II): from individual species to whole genera.</title>
        <authorList>
            <person name="Goeker M."/>
        </authorList>
    </citation>
    <scope>NUCLEOTIDE SEQUENCE [LARGE SCALE GENOMIC DNA]</scope>
    <source>
        <strain evidence="4 5">DSM 45791</strain>
    </source>
</reference>
<evidence type="ECO:0000313" key="5">
    <source>
        <dbReference type="Proteomes" id="UP000256269"/>
    </source>
</evidence>
<evidence type="ECO:0000259" key="3">
    <source>
        <dbReference type="PROSITE" id="PS50801"/>
    </source>
</evidence>
<dbReference type="PROSITE" id="PS50801">
    <property type="entry name" value="STAS"/>
    <property type="match status" value="1"/>
</dbReference>
<dbReference type="AlphaFoldDB" id="A0A3E0HGS0"/>
<accession>A0A3E0HGS0</accession>
<comment type="similarity">
    <text evidence="1 2">Belongs to the anti-sigma-factor antagonist family.</text>
</comment>
<dbReference type="PANTHER" id="PTHR33495:SF2">
    <property type="entry name" value="ANTI-SIGMA FACTOR ANTAGONIST TM_1081-RELATED"/>
    <property type="match status" value="1"/>
</dbReference>
<dbReference type="CDD" id="cd07043">
    <property type="entry name" value="STAS_anti-anti-sigma_factors"/>
    <property type="match status" value="1"/>
</dbReference>
<dbReference type="Gene3D" id="3.30.750.24">
    <property type="entry name" value="STAS domain"/>
    <property type="match status" value="1"/>
</dbReference>
<proteinExistence type="inferred from homology"/>
<dbReference type="InterPro" id="IPR036513">
    <property type="entry name" value="STAS_dom_sf"/>
</dbReference>
<dbReference type="Proteomes" id="UP000256269">
    <property type="component" value="Unassembled WGS sequence"/>
</dbReference>
<dbReference type="OrthoDB" id="3695884at2"/>
<evidence type="ECO:0000313" key="4">
    <source>
        <dbReference type="EMBL" id="REH44934.1"/>
    </source>
</evidence>
<gene>
    <name evidence="4" type="ORF">BCF44_108415</name>
</gene>
<evidence type="ECO:0000256" key="1">
    <source>
        <dbReference type="ARBA" id="ARBA00009013"/>
    </source>
</evidence>
<dbReference type="InterPro" id="IPR002645">
    <property type="entry name" value="STAS_dom"/>
</dbReference>
<dbReference type="EMBL" id="QUNO01000008">
    <property type="protein sequence ID" value="REH44934.1"/>
    <property type="molecule type" value="Genomic_DNA"/>
</dbReference>
<dbReference type="InterPro" id="IPR003658">
    <property type="entry name" value="Anti-sigma_ant"/>
</dbReference>
<feature type="domain" description="STAS" evidence="3">
    <location>
        <begin position="5"/>
        <end position="114"/>
    </location>
</feature>
<keyword evidence="5" id="KW-1185">Reference proteome</keyword>
<dbReference type="PANTHER" id="PTHR33495">
    <property type="entry name" value="ANTI-SIGMA FACTOR ANTAGONIST TM_1081-RELATED-RELATED"/>
    <property type="match status" value="1"/>
</dbReference>
<comment type="caution">
    <text evidence="4">The sequence shown here is derived from an EMBL/GenBank/DDBJ whole genome shotgun (WGS) entry which is preliminary data.</text>
</comment>